<organism evidence="2 3">
    <name type="scientific">Deinococcus ruber</name>
    <dbReference type="NCBI Taxonomy" id="1848197"/>
    <lineage>
        <taxon>Bacteria</taxon>
        <taxon>Thermotogati</taxon>
        <taxon>Deinococcota</taxon>
        <taxon>Deinococci</taxon>
        <taxon>Deinococcales</taxon>
        <taxon>Deinococcaceae</taxon>
        <taxon>Deinococcus</taxon>
    </lineage>
</organism>
<dbReference type="Proteomes" id="UP000603865">
    <property type="component" value="Unassembled WGS sequence"/>
</dbReference>
<name>A0A918BWF1_9DEIO</name>
<dbReference type="EMBL" id="BMQL01000001">
    <property type="protein sequence ID" value="GGQ94282.1"/>
    <property type="molecule type" value="Genomic_DNA"/>
</dbReference>
<dbReference type="PANTHER" id="PTHR42850:SF2">
    <property type="entry name" value="BLL5683 PROTEIN"/>
    <property type="match status" value="1"/>
</dbReference>
<evidence type="ECO:0000259" key="1">
    <source>
        <dbReference type="Pfam" id="PF00149"/>
    </source>
</evidence>
<sequence length="291" mass="31972">MRLAVLADIHGNLDALDAVLTDAAAQGVERLYINGDVVNRGPDSVACMRRVLALPPGWLGGLTLGNHDDLMLLWHDHSAALPPDWWNDPFWGATAWSTRQLAETGLLDPIRSWPMQLRVSLPGLPELVIAHGSPDHYREAIGTFTPPQRILELLDAAGAGVLVASHIHRPMLSEVLSQAGPARWIINTGAVGAPFDGNPDARYLLLDGSEGAWVPMIRAVPYDRSGLLQRFTTSGLLDAGGLSARIFREEIVSARSIYTPFWDWAELRGVQKTQAQFEQFRAERPELFIPV</sequence>
<dbReference type="InterPro" id="IPR050126">
    <property type="entry name" value="Ap4A_hydrolase"/>
</dbReference>
<feature type="domain" description="Calcineurin-like phosphoesterase" evidence="1">
    <location>
        <begin position="1"/>
        <end position="170"/>
    </location>
</feature>
<proteinExistence type="predicted"/>
<dbReference type="Gene3D" id="3.60.21.10">
    <property type="match status" value="1"/>
</dbReference>
<dbReference type="PANTHER" id="PTHR42850">
    <property type="entry name" value="METALLOPHOSPHOESTERASE"/>
    <property type="match status" value="1"/>
</dbReference>
<dbReference type="SUPFAM" id="SSF56300">
    <property type="entry name" value="Metallo-dependent phosphatases"/>
    <property type="match status" value="1"/>
</dbReference>
<dbReference type="GO" id="GO:0016791">
    <property type="term" value="F:phosphatase activity"/>
    <property type="evidence" value="ECO:0007669"/>
    <property type="project" value="TreeGrafter"/>
</dbReference>
<comment type="caution">
    <text evidence="2">The sequence shown here is derived from an EMBL/GenBank/DDBJ whole genome shotgun (WGS) entry which is preliminary data.</text>
</comment>
<accession>A0A918BWF1</accession>
<evidence type="ECO:0000313" key="2">
    <source>
        <dbReference type="EMBL" id="GGQ94282.1"/>
    </source>
</evidence>
<dbReference type="GO" id="GO:0005737">
    <property type="term" value="C:cytoplasm"/>
    <property type="evidence" value="ECO:0007669"/>
    <property type="project" value="TreeGrafter"/>
</dbReference>
<protein>
    <submittedName>
        <fullName evidence="2">Metallophosphoesterase</fullName>
    </submittedName>
</protein>
<dbReference type="AlphaFoldDB" id="A0A918BWF1"/>
<dbReference type="Pfam" id="PF00149">
    <property type="entry name" value="Metallophos"/>
    <property type="match status" value="1"/>
</dbReference>
<evidence type="ECO:0000313" key="3">
    <source>
        <dbReference type="Proteomes" id="UP000603865"/>
    </source>
</evidence>
<dbReference type="RefSeq" id="WP_189087704.1">
    <property type="nucleotide sequence ID" value="NZ_BMQL01000001.1"/>
</dbReference>
<reference evidence="2" key="1">
    <citation type="journal article" date="2014" name="Int. J. Syst. Evol. Microbiol.">
        <title>Complete genome sequence of Corynebacterium casei LMG S-19264T (=DSM 44701T), isolated from a smear-ripened cheese.</title>
        <authorList>
            <consortium name="US DOE Joint Genome Institute (JGI-PGF)"/>
            <person name="Walter F."/>
            <person name="Albersmeier A."/>
            <person name="Kalinowski J."/>
            <person name="Ruckert C."/>
        </authorList>
    </citation>
    <scope>NUCLEOTIDE SEQUENCE</scope>
    <source>
        <strain evidence="2">JCM 31311</strain>
    </source>
</reference>
<keyword evidence="3" id="KW-1185">Reference proteome</keyword>
<dbReference type="InterPro" id="IPR029052">
    <property type="entry name" value="Metallo-depent_PP-like"/>
</dbReference>
<reference evidence="2" key="2">
    <citation type="submission" date="2020-09" db="EMBL/GenBank/DDBJ databases">
        <authorList>
            <person name="Sun Q."/>
            <person name="Ohkuma M."/>
        </authorList>
    </citation>
    <scope>NUCLEOTIDE SEQUENCE</scope>
    <source>
        <strain evidence="2">JCM 31311</strain>
    </source>
</reference>
<dbReference type="InterPro" id="IPR004843">
    <property type="entry name" value="Calcineurin-like_PHP"/>
</dbReference>
<gene>
    <name evidence="2" type="ORF">GCM10008957_03020</name>
</gene>